<dbReference type="Proteomes" id="UP000632535">
    <property type="component" value="Unassembled WGS sequence"/>
</dbReference>
<reference evidence="3" key="1">
    <citation type="journal article" date="2019" name="Int. J. Syst. Evol. Microbiol.">
        <title>The Global Catalogue of Microorganisms (GCM) 10K type strain sequencing project: providing services to taxonomists for standard genome sequencing and annotation.</title>
        <authorList>
            <consortium name="The Broad Institute Genomics Platform"/>
            <consortium name="The Broad Institute Genome Sequencing Center for Infectious Disease"/>
            <person name="Wu L."/>
            <person name="Ma J."/>
        </authorList>
    </citation>
    <scope>NUCLEOTIDE SEQUENCE [LARGE SCALE GENOMIC DNA]</scope>
    <source>
        <strain evidence="3">CCM 8653</strain>
    </source>
</reference>
<dbReference type="Pfam" id="PF13354">
    <property type="entry name" value="Beta-lactamase2"/>
    <property type="match status" value="1"/>
</dbReference>
<comment type="caution">
    <text evidence="2">The sequence shown here is derived from an EMBL/GenBank/DDBJ whole genome shotgun (WGS) entry which is preliminary data.</text>
</comment>
<dbReference type="PANTHER" id="PTHR35333:SF3">
    <property type="entry name" value="BETA-LACTAMASE-TYPE TRANSPEPTIDASE FOLD CONTAINING PROTEIN"/>
    <property type="match status" value="1"/>
</dbReference>
<gene>
    <name evidence="2" type="ORF">GCM10007368_08030</name>
</gene>
<name>A0ABQ2B457_9MICO</name>
<dbReference type="RefSeq" id="WP_188522356.1">
    <property type="nucleotide sequence ID" value="NZ_BMDG01000002.1"/>
</dbReference>
<dbReference type="Gene3D" id="3.40.710.10">
    <property type="entry name" value="DD-peptidase/beta-lactamase superfamily"/>
    <property type="match status" value="1"/>
</dbReference>
<evidence type="ECO:0000313" key="2">
    <source>
        <dbReference type="EMBL" id="GGI05811.1"/>
    </source>
</evidence>
<dbReference type="SUPFAM" id="SSF56601">
    <property type="entry name" value="beta-lactamase/transpeptidase-like"/>
    <property type="match status" value="1"/>
</dbReference>
<organism evidence="2 3">
    <name type="scientific">Isoptericola cucumis</name>
    <dbReference type="NCBI Taxonomy" id="1776856"/>
    <lineage>
        <taxon>Bacteria</taxon>
        <taxon>Bacillati</taxon>
        <taxon>Actinomycetota</taxon>
        <taxon>Actinomycetes</taxon>
        <taxon>Micrococcales</taxon>
        <taxon>Promicromonosporaceae</taxon>
        <taxon>Isoptericola</taxon>
    </lineage>
</organism>
<sequence>MPTTGTHSDGVAVVSYQVRRAGGAVLAARGADEPYYAASTVKLAVLVAAARGLEAGTLSLDQKVVSTDTFSSQVPGAPDYRIEPDDLDDGMPAPSTTMPLGDVLERMVVVSSNEATNMVIELVGLPATNRVLQDAGATSSVVGRKYSDLEAEARGATHRTTAADLAALMSAVVTGRLTGPEATSWTLELLGRQTDRQLTASVPDHVPHGSKSGWVDGIRHDVAFVGPPGPDALVVAVCTRGYAESDAEELLRAVGALALDLTGARER</sequence>
<dbReference type="InterPro" id="IPR000871">
    <property type="entry name" value="Beta-lactam_class-A"/>
</dbReference>
<dbReference type="InterPro" id="IPR012338">
    <property type="entry name" value="Beta-lactam/transpept-like"/>
</dbReference>
<accession>A0ABQ2B457</accession>
<dbReference type="PANTHER" id="PTHR35333">
    <property type="entry name" value="BETA-LACTAMASE"/>
    <property type="match status" value="1"/>
</dbReference>
<keyword evidence="3" id="KW-1185">Reference proteome</keyword>
<proteinExistence type="predicted"/>
<evidence type="ECO:0000313" key="3">
    <source>
        <dbReference type="Proteomes" id="UP000632535"/>
    </source>
</evidence>
<dbReference type="EMBL" id="BMDG01000002">
    <property type="protein sequence ID" value="GGI05811.1"/>
    <property type="molecule type" value="Genomic_DNA"/>
</dbReference>
<feature type="domain" description="Beta-lactamase class A catalytic" evidence="1">
    <location>
        <begin position="27"/>
        <end position="239"/>
    </location>
</feature>
<dbReference type="GO" id="GO:0016787">
    <property type="term" value="F:hydrolase activity"/>
    <property type="evidence" value="ECO:0007669"/>
    <property type="project" value="UniProtKB-KW"/>
</dbReference>
<dbReference type="InterPro" id="IPR045155">
    <property type="entry name" value="Beta-lactam_cat"/>
</dbReference>
<protein>
    <submittedName>
        <fullName evidence="2">Serine hydrolase</fullName>
    </submittedName>
</protein>
<keyword evidence="2" id="KW-0378">Hydrolase</keyword>
<evidence type="ECO:0000259" key="1">
    <source>
        <dbReference type="Pfam" id="PF13354"/>
    </source>
</evidence>